<dbReference type="InterPro" id="IPR001846">
    <property type="entry name" value="VWF_type-D"/>
</dbReference>
<accession>A0A1S3KDF5</accession>
<evidence type="ECO:0000256" key="4">
    <source>
        <dbReference type="SAM" id="Phobius"/>
    </source>
</evidence>
<evidence type="ECO:0000259" key="5">
    <source>
        <dbReference type="PROSITE" id="PS50026"/>
    </source>
</evidence>
<proteinExistence type="predicted"/>
<dbReference type="GeneID" id="106180866"/>
<dbReference type="GO" id="GO:0009986">
    <property type="term" value="C:cell surface"/>
    <property type="evidence" value="ECO:0007669"/>
    <property type="project" value="TreeGrafter"/>
</dbReference>
<dbReference type="GO" id="GO:0005102">
    <property type="term" value="F:signaling receptor binding"/>
    <property type="evidence" value="ECO:0007669"/>
    <property type="project" value="TreeGrafter"/>
</dbReference>
<dbReference type="PROSITE" id="PS50026">
    <property type="entry name" value="EGF_3"/>
    <property type="match status" value="1"/>
</dbReference>
<dbReference type="Gene3D" id="2.10.25.10">
    <property type="entry name" value="Laminin"/>
    <property type="match status" value="1"/>
</dbReference>
<dbReference type="Proteomes" id="UP000085678">
    <property type="component" value="Unplaced"/>
</dbReference>
<keyword evidence="2 3" id="KW-1015">Disulfide bond</keyword>
<keyword evidence="1" id="KW-0732">Signal</keyword>
<dbReference type="PROSITE" id="PS51233">
    <property type="entry name" value="VWFD"/>
    <property type="match status" value="1"/>
</dbReference>
<keyword evidence="3" id="KW-0245">EGF-like domain</keyword>
<dbReference type="PANTHER" id="PTHR14949:SF54">
    <property type="entry name" value="VWFD DOMAIN-CONTAINING PROTEIN"/>
    <property type="match status" value="1"/>
</dbReference>
<gene>
    <name evidence="8" type="primary">LOC106180866</name>
</gene>
<dbReference type="PROSITE" id="PS01186">
    <property type="entry name" value="EGF_2"/>
    <property type="match status" value="1"/>
</dbReference>
<dbReference type="InParanoid" id="A0A1S3KDF5"/>
<reference evidence="8" key="1">
    <citation type="submission" date="2025-08" db="UniProtKB">
        <authorList>
            <consortium name="RefSeq"/>
        </authorList>
    </citation>
    <scope>IDENTIFICATION</scope>
    <source>
        <tissue evidence="8">Gonads</tissue>
    </source>
</reference>
<feature type="transmembrane region" description="Helical" evidence="4">
    <location>
        <begin position="1370"/>
        <end position="1392"/>
    </location>
</feature>
<dbReference type="GO" id="GO:0005576">
    <property type="term" value="C:extracellular region"/>
    <property type="evidence" value="ECO:0007669"/>
    <property type="project" value="TreeGrafter"/>
</dbReference>
<dbReference type="OrthoDB" id="10001041at2759"/>
<evidence type="ECO:0000313" key="8">
    <source>
        <dbReference type="RefSeq" id="XP_013420489.1"/>
    </source>
</evidence>
<sequence>MYHKNAIEAVACDDKIEEGWFRFDMITGNDMPVTCHFEGDCGTDNPIWLNGSLPSADDGIINGTVCVKNATVCCAKTYDIQIKNCSTYNVYHLPPVSQCSERYCIGDKALCPPGTLSEDGFEPGCSDNFPNITLQPDIQVDERVERYIFGNKPKKELMFTCLPFYDQVPADKLSLLFFDVKWYIDSQLVHEEDNVDVADLPAQLRESVWLGKSITLGFQVKCSVKGKYVQNGELIGARSLAVESPEFFAGIKVLNSSDFPIRMKENDPNPAIIAFQPTVPVLCTDIPVFGIYCEDIFLQVEVRIPQQWKQALCPSEGGVSQRQEAVVEACGIQINAKHWNKTVTLKIAPVIDGIYDGDQITKVLLSTADFQSHKAWSNYRLPDIPILVVDTDMTLKGLVCMANSDPHMMTFDGVRYECQLPGEFIMYKHRTLPIQVHGFFKKCNNGRAFCPCAVTVMSGGDLFIFDRCRAGTGSETTKGIKRPMRSGLLGCEHGQMRVESFNNAKDFKIYLPTGGYVYARSYYYIDDYYMNIHIHPGSRDVESTLGLCGTLNGNKNDDFLRRDGTTDPISLYPNDFSLSWRVSDTSDSMYNGIPASSNVTSIQAEYCRCPAIPVPVVGHILFNSTLPLDCSYTENVAKCASDNSYSVKQLAKCRKRRAAAGHDEIFEIREFEYNPDDRIEAPTWQNGWTEAKAEEFCSNYIYNSSVGKACQAVENVDYEVALKGCKDDIHLTGGTAWALAALDSIKGMCVAELSKNESYWVVDNSTGEVALPEELDVIQCPNDCSSNGVCTRNNGTSTCECYPGYVSSDCSISRDTIPDLYYMPTNGLCDISQRPCLETPVYGGPFVQSSNLSCKTEHLTASGVITEYNEAEFINEEEVICPFPKSRLKRSDISSDEVIKVYNISVSNDGTNYSQPLKVAMYDSNCYKCDGPIQCQLKNGTCSINGKCYNNEEQNPSDACQICNPNVTTSDWYLRPSTCTIDNQCYTDGQERTGSFCHVCSSDKNRNSWDIKHGTCSINSSCYNETQQNPAKPCQICDPRVSNTEWTQLSEICEIEGICIGSLESRRDHVCHICSPSTSRTSWTIKNGTCSINGSCYNETQQNPARPCQICDPRVSNTEWTDLNGTCSINGSCYNESQQNPARPCQICDPRVSNTEWTQLSERCEIEGSCIGNLESRDGHMCHICSPNISTTSWTIKNGTCSINGSCYNETQQNPARSCQICDPRVSNTEWTQLNGTCSISGSCYYETQQNPARPCEICDPRVSNTEWTELNGTCSINGICYNETQQNPARPCQICDPRISQTVWIILNNTCLIDGVCYNTCQVNPVDNTTVCHSSTTAYNWTSADACDQMDDIGSTVEAPSGLDASSQMAIILGGILGSISIVAVTLIVVVKLSKRKREIYVWNPPSHPD</sequence>
<keyword evidence="4" id="KW-1133">Transmembrane helix</keyword>
<dbReference type="Pfam" id="PF26129">
    <property type="entry name" value="Vwde"/>
    <property type="match status" value="1"/>
</dbReference>
<feature type="domain" description="EGF-like" evidence="5">
    <location>
        <begin position="776"/>
        <end position="811"/>
    </location>
</feature>
<organism evidence="7 8">
    <name type="scientific">Lingula anatina</name>
    <name type="common">Brachiopod</name>
    <name type="synonym">Lingula unguis</name>
    <dbReference type="NCBI Taxonomy" id="7574"/>
    <lineage>
        <taxon>Eukaryota</taxon>
        <taxon>Metazoa</taxon>
        <taxon>Spiralia</taxon>
        <taxon>Lophotrochozoa</taxon>
        <taxon>Brachiopoda</taxon>
        <taxon>Linguliformea</taxon>
        <taxon>Lingulata</taxon>
        <taxon>Lingulida</taxon>
        <taxon>Linguloidea</taxon>
        <taxon>Lingulidae</taxon>
        <taxon>Lingula</taxon>
    </lineage>
</organism>
<protein>
    <submittedName>
        <fullName evidence="8">von Willebrand factor D and EGF domain-containing protein isoform X1</fullName>
    </submittedName>
</protein>
<keyword evidence="4" id="KW-0812">Transmembrane</keyword>
<dbReference type="InterPro" id="IPR058727">
    <property type="entry name" value="Helical_Vwde"/>
</dbReference>
<dbReference type="InterPro" id="IPR057774">
    <property type="entry name" value="D8C_UMOD/GP2/OIT3-like"/>
</dbReference>
<keyword evidence="4" id="KW-0472">Membrane</keyword>
<dbReference type="Pfam" id="PF00094">
    <property type="entry name" value="VWD"/>
    <property type="match status" value="1"/>
</dbReference>
<dbReference type="InterPro" id="IPR050969">
    <property type="entry name" value="Dev_Signal_Modulators"/>
</dbReference>
<dbReference type="Pfam" id="PF23283">
    <property type="entry name" value="D8C_UMOD"/>
    <property type="match status" value="1"/>
</dbReference>
<feature type="domain" description="VWFD" evidence="6">
    <location>
        <begin position="398"/>
        <end position="588"/>
    </location>
</feature>
<evidence type="ECO:0000256" key="1">
    <source>
        <dbReference type="ARBA" id="ARBA00022729"/>
    </source>
</evidence>
<evidence type="ECO:0000256" key="2">
    <source>
        <dbReference type="ARBA" id="ARBA00023157"/>
    </source>
</evidence>
<dbReference type="KEGG" id="lak:106180866"/>
<evidence type="ECO:0000313" key="7">
    <source>
        <dbReference type="Proteomes" id="UP000085678"/>
    </source>
</evidence>
<name>A0A1S3KDF5_LINAN</name>
<feature type="disulfide bond" evidence="3">
    <location>
        <begin position="801"/>
        <end position="810"/>
    </location>
</feature>
<evidence type="ECO:0000256" key="3">
    <source>
        <dbReference type="PROSITE-ProRule" id="PRU00076"/>
    </source>
</evidence>
<dbReference type="STRING" id="7574.A0A1S3KDF5"/>
<dbReference type="RefSeq" id="XP_013420489.1">
    <property type="nucleotide sequence ID" value="XM_013565035.2"/>
</dbReference>
<dbReference type="InterPro" id="IPR000742">
    <property type="entry name" value="EGF"/>
</dbReference>
<comment type="caution">
    <text evidence="3">Lacks conserved residue(s) required for the propagation of feature annotation.</text>
</comment>
<dbReference type="PANTHER" id="PTHR14949">
    <property type="entry name" value="EGF-LIKE-DOMAIN, MULTIPLE 7, 8"/>
    <property type="match status" value="1"/>
</dbReference>
<feature type="disulfide bond" evidence="3">
    <location>
        <begin position="780"/>
        <end position="790"/>
    </location>
</feature>
<keyword evidence="7" id="KW-1185">Reference proteome</keyword>
<evidence type="ECO:0000259" key="6">
    <source>
        <dbReference type="PROSITE" id="PS51233"/>
    </source>
</evidence>